<feature type="region of interest" description="Disordered" evidence="4">
    <location>
        <begin position="750"/>
        <end position="781"/>
    </location>
</feature>
<dbReference type="SUPFAM" id="SSF50998">
    <property type="entry name" value="Quinoprotein alcohol dehydrogenase-like"/>
    <property type="match status" value="1"/>
</dbReference>
<protein>
    <submittedName>
        <fullName evidence="6">Serine-aspartate repeat-containing protein F</fullName>
    </submittedName>
</protein>
<dbReference type="Gene3D" id="2.60.40.10">
    <property type="entry name" value="Immunoglobulins"/>
    <property type="match status" value="4"/>
</dbReference>
<keyword evidence="2" id="KW-0964">Secreted</keyword>
<dbReference type="PROSITE" id="PS51257">
    <property type="entry name" value="PROKAR_LIPOPROTEIN"/>
    <property type="match status" value="1"/>
</dbReference>
<feature type="region of interest" description="Disordered" evidence="4">
    <location>
        <begin position="907"/>
        <end position="955"/>
    </location>
</feature>
<dbReference type="PANTHER" id="PTHR42754">
    <property type="entry name" value="ENDOGLUCANASE"/>
    <property type="match status" value="1"/>
</dbReference>
<dbReference type="KEGG" id="mema:MMAB1_0605"/>
<evidence type="ECO:0000259" key="5">
    <source>
        <dbReference type="Pfam" id="PF17210"/>
    </source>
</evidence>
<keyword evidence="3" id="KW-0732">Signal</keyword>
<evidence type="ECO:0000256" key="1">
    <source>
        <dbReference type="ARBA" id="ARBA00004613"/>
    </source>
</evidence>
<dbReference type="AlphaFoldDB" id="A0A0X3BI58"/>
<feature type="domain" description="SD-repeat containing protein B" evidence="5">
    <location>
        <begin position="672"/>
        <end position="786"/>
    </location>
</feature>
<dbReference type="Proteomes" id="UP000069850">
    <property type="component" value="Chromosome 1"/>
</dbReference>
<feature type="compositionally biased region" description="Low complexity" evidence="4">
    <location>
        <begin position="912"/>
        <end position="928"/>
    </location>
</feature>
<dbReference type="Pfam" id="PF17210">
    <property type="entry name" value="SdrD_B"/>
    <property type="match status" value="4"/>
</dbReference>
<accession>A0A0X3BI58</accession>
<gene>
    <name evidence="6" type="primary">sdrF</name>
    <name evidence="6" type="ORF">MMAB1_0605</name>
</gene>
<feature type="compositionally biased region" description="Pro residues" evidence="4">
    <location>
        <begin position="419"/>
        <end position="430"/>
    </location>
</feature>
<sequence length="955" mass="99506">MKQNLCLMAMVLLACTLIATSSAAAVDFSVVWNKTYGGPDANDSAYALLQQPGGRGYLFAGDTGSFGAGERDAWAVNLTGTGDERWNRTFGGGEADTARALISTTDGNYLFAGSLTYVTRGTRKDTDVWVVKFDPEGEIVWNRTFGGAEVNASAYAAAETRDGGYVVAGTVASWGSPATDILMLKLNASGGEEWRRIFGEPGVSDAAYSVAETSDGNIAVAGSTESFGAFVTDVWVAKLDPAGNEVWNRTFGGPENDTARALVATPDGGLVFAGSYMSRDAANRTEDDALVVRMGPDGSVVWNWTYGDAETNESAEAIIATADGGYLFVGESGKDPAGGDAWVVKLDSTGGVEGSITLGGANPGDRAASVVQVSNAEYAFAGTFNATEKDGAVETDAWVVKLSVQPQAVPKPPEKPPKPPKVWPPKPRPTPTVAPASIGDFVWNDTNTDGIQNPGEPGIEGVNVTLLDAENHKIATTETGADGRYLFANLTPGDYIVEFVPPEGMVFTKLDAGDDDTRDSDANRTTGMTEKITLKAGEKQVWWDAGLIVPQPEITGQVDGRTWIDANEDGIQDGDEPGLPGASVTLYHTNDTPANATTTGEAGTYLFTGLPQGDYYLVFGLPEGYTFTAADQGSDDTLDSDADPATGRTENFTLTRDETEVTRDAGAVPERATIGDFVWNDTDANGIQDDGEPGFGGVTVRLLDAEGSPVTDDAGTALEATTGDDGRYALQGRVGQTYILEFVLPEGVAFTTPNAGDDPLDSDADPETGRTGPFELTGDDLTRDAGVVVEAPPPLEPGIVTGTAWDDTNANGARDAGEPGIPGLGVELVGADGAPAGTTTTGDDGGYTFNVDEPGTYLLRFTLPEGFGFTAPGSGSDVDPATGTTDTFDVALSGTVTRNAGLVEVVPEEEGTPPVEETMTPEETPITPEETETGEQPPPADLNVTPGEAETGEVV</sequence>
<dbReference type="OrthoDB" id="98274at2157"/>
<dbReference type="SUPFAM" id="SSF117074">
    <property type="entry name" value="Hypothetical protein PA1324"/>
    <property type="match status" value="4"/>
</dbReference>
<dbReference type="EMBL" id="LT158599">
    <property type="protein sequence ID" value="CVK31822.1"/>
    <property type="molecule type" value="Genomic_DNA"/>
</dbReference>
<evidence type="ECO:0000313" key="6">
    <source>
        <dbReference type="EMBL" id="CVK31822.1"/>
    </source>
</evidence>
<evidence type="ECO:0000256" key="3">
    <source>
        <dbReference type="ARBA" id="ARBA00022729"/>
    </source>
</evidence>
<dbReference type="InterPro" id="IPR033764">
    <property type="entry name" value="Sdr_B"/>
</dbReference>
<organism evidence="6 7">
    <name type="scientific">Methanoculleus bourgensis</name>
    <dbReference type="NCBI Taxonomy" id="83986"/>
    <lineage>
        <taxon>Archaea</taxon>
        <taxon>Methanobacteriati</taxon>
        <taxon>Methanobacteriota</taxon>
        <taxon>Stenosarchaea group</taxon>
        <taxon>Methanomicrobia</taxon>
        <taxon>Methanomicrobiales</taxon>
        <taxon>Methanomicrobiaceae</taxon>
        <taxon>Methanoculleus</taxon>
    </lineage>
</organism>
<feature type="region of interest" description="Disordered" evidence="4">
    <location>
        <begin position="407"/>
        <end position="430"/>
    </location>
</feature>
<dbReference type="GeneID" id="27136650"/>
<dbReference type="InterPro" id="IPR011047">
    <property type="entry name" value="Quinoprotein_ADH-like_sf"/>
</dbReference>
<feature type="domain" description="SD-repeat containing protein B" evidence="5">
    <location>
        <begin position="436"/>
        <end position="547"/>
    </location>
</feature>
<name>A0A0X3BI58_9EURY</name>
<evidence type="ECO:0000256" key="4">
    <source>
        <dbReference type="SAM" id="MobiDB-lite"/>
    </source>
</evidence>
<dbReference type="GO" id="GO:0005576">
    <property type="term" value="C:extracellular region"/>
    <property type="evidence" value="ECO:0007669"/>
    <property type="project" value="UniProtKB-SubCell"/>
</dbReference>
<feature type="domain" description="SD-repeat containing protein B" evidence="5">
    <location>
        <begin position="561"/>
        <end position="666"/>
    </location>
</feature>
<dbReference type="RefSeq" id="WP_083531391.1">
    <property type="nucleotide sequence ID" value="NZ_DAIMMY010000005.1"/>
</dbReference>
<dbReference type="InterPro" id="IPR013783">
    <property type="entry name" value="Ig-like_fold"/>
</dbReference>
<reference evidence="6 7" key="1">
    <citation type="submission" date="2016-01" db="EMBL/GenBank/DDBJ databases">
        <authorList>
            <person name="Manzoor S."/>
        </authorList>
    </citation>
    <scope>NUCLEOTIDE SEQUENCE [LARGE SCALE GENOMIC DNA]</scope>
    <source>
        <strain evidence="6">Methanoculleus sp MAB1</strain>
    </source>
</reference>
<proteinExistence type="predicted"/>
<evidence type="ECO:0000313" key="7">
    <source>
        <dbReference type="Proteomes" id="UP000069850"/>
    </source>
</evidence>
<dbReference type="PANTHER" id="PTHR42754:SF1">
    <property type="entry name" value="LIPOPROTEIN"/>
    <property type="match status" value="1"/>
</dbReference>
<comment type="subcellular location">
    <subcellularLocation>
        <location evidence="1">Secreted</location>
    </subcellularLocation>
</comment>
<evidence type="ECO:0000256" key="2">
    <source>
        <dbReference type="ARBA" id="ARBA00022525"/>
    </source>
</evidence>
<feature type="domain" description="SD-repeat containing protein B" evidence="5">
    <location>
        <begin position="804"/>
        <end position="891"/>
    </location>
</feature>